<keyword evidence="2" id="KW-1133">Transmembrane helix</keyword>
<gene>
    <name evidence="3" type="ORF">MQE36_11760</name>
</gene>
<sequence length="148" mass="17348">MAKLEEIAELLTEEIQGFNAAIEKLEKLSKQLSNVQVKADSSQIQFVLKEHLRKMEQYDLYNKGELKGIHAIITKARVIPKWMIVLFYTITALLLLSVGYSFYQRHQNQKTQDEMKSLKIHFNRFLKEVPEADAHYKAWINKKEPKAK</sequence>
<evidence type="ECO:0000313" key="3">
    <source>
        <dbReference type="EMBL" id="UNY97760.1"/>
    </source>
</evidence>
<keyword evidence="2" id="KW-0812">Transmembrane</keyword>
<protein>
    <recommendedName>
        <fullName evidence="5">DUF3618 domain-containing protein</fullName>
    </recommendedName>
</protein>
<proteinExistence type="predicted"/>
<dbReference type="EMBL" id="CP094326">
    <property type="protein sequence ID" value="UNY97760.1"/>
    <property type="molecule type" value="Genomic_DNA"/>
</dbReference>
<evidence type="ECO:0008006" key="5">
    <source>
        <dbReference type="Google" id="ProtNLM"/>
    </source>
</evidence>
<feature type="coiled-coil region" evidence="1">
    <location>
        <begin position="1"/>
        <end position="45"/>
    </location>
</feature>
<keyword evidence="2" id="KW-0472">Membrane</keyword>
<reference evidence="3 4" key="1">
    <citation type="journal article" date="2018" name="Int. J. Syst. Evol. Microbiol.">
        <title>Zhouia spongiae sp. nov., isolated from a marine sponge.</title>
        <authorList>
            <person name="Zhuang L."/>
            <person name="Lin B."/>
            <person name="Qin F."/>
            <person name="Luo L."/>
        </authorList>
    </citation>
    <scope>NUCLEOTIDE SEQUENCE [LARGE SCALE GENOMIC DNA]</scope>
    <source>
        <strain evidence="3 4">HN-Y44</strain>
    </source>
</reference>
<dbReference type="Proteomes" id="UP000829476">
    <property type="component" value="Chromosome"/>
</dbReference>
<evidence type="ECO:0000256" key="2">
    <source>
        <dbReference type="SAM" id="Phobius"/>
    </source>
</evidence>
<organism evidence="3 4">
    <name type="scientific">Zhouia spongiae</name>
    <dbReference type="NCBI Taxonomy" id="2202721"/>
    <lineage>
        <taxon>Bacteria</taxon>
        <taxon>Pseudomonadati</taxon>
        <taxon>Bacteroidota</taxon>
        <taxon>Flavobacteriia</taxon>
        <taxon>Flavobacteriales</taxon>
        <taxon>Flavobacteriaceae</taxon>
        <taxon>Zhouia</taxon>
    </lineage>
</organism>
<keyword evidence="4" id="KW-1185">Reference proteome</keyword>
<accession>A0ABY3YJ86</accession>
<dbReference type="InterPro" id="IPR046617">
    <property type="entry name" value="DUF6730"/>
</dbReference>
<dbReference type="RefSeq" id="WP_242936171.1">
    <property type="nucleotide sequence ID" value="NZ_CP094326.1"/>
</dbReference>
<name>A0ABY3YJ86_9FLAO</name>
<keyword evidence="1" id="KW-0175">Coiled coil</keyword>
<dbReference type="Pfam" id="PF20503">
    <property type="entry name" value="DUF6730"/>
    <property type="match status" value="1"/>
</dbReference>
<feature type="transmembrane region" description="Helical" evidence="2">
    <location>
        <begin position="82"/>
        <end position="103"/>
    </location>
</feature>
<evidence type="ECO:0000313" key="4">
    <source>
        <dbReference type="Proteomes" id="UP000829476"/>
    </source>
</evidence>
<evidence type="ECO:0000256" key="1">
    <source>
        <dbReference type="SAM" id="Coils"/>
    </source>
</evidence>